<evidence type="ECO:0000313" key="3">
    <source>
        <dbReference type="Proteomes" id="UP000737113"/>
    </source>
</evidence>
<sequence>MPPGFSRVDHIHIYVTDLTAAEKWYGDNLGFTRLPALAQWASGGGPLTLANGSVHLALFDSKTPQDTTVAFGVNCADFLCWQQHLKNCGIHFSRVDHRLAWSIYFADPDGNPFEITSYDYAELAAKLAAAT</sequence>
<accession>A0A972JLJ1</accession>
<dbReference type="Gene3D" id="3.10.180.10">
    <property type="entry name" value="2,3-Dihydroxybiphenyl 1,2-Dioxygenase, domain 1"/>
    <property type="match status" value="1"/>
</dbReference>
<dbReference type="RefSeq" id="WP_169562829.1">
    <property type="nucleotide sequence ID" value="NZ_JAAXYH010000002.1"/>
</dbReference>
<feature type="domain" description="VOC" evidence="1">
    <location>
        <begin position="7"/>
        <end position="118"/>
    </location>
</feature>
<dbReference type="EMBL" id="JAAXYH010000002">
    <property type="protein sequence ID" value="NMH64131.1"/>
    <property type="molecule type" value="Genomic_DNA"/>
</dbReference>
<evidence type="ECO:0000259" key="1">
    <source>
        <dbReference type="PROSITE" id="PS51819"/>
    </source>
</evidence>
<evidence type="ECO:0000313" key="2">
    <source>
        <dbReference type="EMBL" id="NMH64131.1"/>
    </source>
</evidence>
<dbReference type="Proteomes" id="UP000737113">
    <property type="component" value="Unassembled WGS sequence"/>
</dbReference>
<dbReference type="CDD" id="cd06587">
    <property type="entry name" value="VOC"/>
    <property type="match status" value="1"/>
</dbReference>
<dbReference type="PROSITE" id="PS51819">
    <property type="entry name" value="VOC"/>
    <property type="match status" value="1"/>
</dbReference>
<gene>
    <name evidence="2" type="ORF">HC757_02935</name>
</gene>
<dbReference type="SUPFAM" id="SSF54593">
    <property type="entry name" value="Glyoxalase/Bleomycin resistance protein/Dihydroxybiphenyl dioxygenase"/>
    <property type="match status" value="1"/>
</dbReference>
<comment type="caution">
    <text evidence="2">The sequence shown here is derived from an EMBL/GenBank/DDBJ whole genome shotgun (WGS) entry which is preliminary data.</text>
</comment>
<proteinExistence type="predicted"/>
<protein>
    <submittedName>
        <fullName evidence="2">VOC family protein</fullName>
    </submittedName>
</protein>
<organism evidence="2 3">
    <name type="scientific">Shewanella salipaludis</name>
    <dbReference type="NCBI Taxonomy" id="2723052"/>
    <lineage>
        <taxon>Bacteria</taxon>
        <taxon>Pseudomonadati</taxon>
        <taxon>Pseudomonadota</taxon>
        <taxon>Gammaproteobacteria</taxon>
        <taxon>Alteromonadales</taxon>
        <taxon>Shewanellaceae</taxon>
        <taxon>Shewanella</taxon>
    </lineage>
</organism>
<dbReference type="InterPro" id="IPR004360">
    <property type="entry name" value="Glyas_Fos-R_dOase_dom"/>
</dbReference>
<dbReference type="InterPro" id="IPR029068">
    <property type="entry name" value="Glyas_Bleomycin-R_OHBP_Dase"/>
</dbReference>
<dbReference type="AlphaFoldDB" id="A0A972JLJ1"/>
<dbReference type="InterPro" id="IPR037523">
    <property type="entry name" value="VOC_core"/>
</dbReference>
<reference evidence="2" key="1">
    <citation type="submission" date="2020-04" db="EMBL/GenBank/DDBJ databases">
        <title>Description of Shewanella salipaludis sp. nov., isolated from a salt marsh.</title>
        <authorList>
            <person name="Park S."/>
            <person name="Yoon J.-H."/>
        </authorList>
    </citation>
    <scope>NUCLEOTIDE SEQUENCE</scope>
    <source>
        <strain evidence="2">SHSM-M6</strain>
    </source>
</reference>
<name>A0A972JLJ1_9GAMM</name>
<keyword evidence="3" id="KW-1185">Reference proteome</keyword>
<dbReference type="Pfam" id="PF00903">
    <property type="entry name" value="Glyoxalase"/>
    <property type="match status" value="1"/>
</dbReference>